<protein>
    <submittedName>
        <fullName evidence="2">Uncharacterized protein</fullName>
    </submittedName>
</protein>
<sequence>MEQIKSPSMHDLLGQDKLKDDQLSQNKRNEEMWQQWLQSWGFGFYHDSSALQRPTEKSIDDIIDSGNKKDEKIFDPNQQYGPFQSENNSTKDDKDILKTAQNVADALKWKGLNAQNQLDTIFSSQRENSVYSLHIPQDELMQDSQLTNMNKNTSNNKSKKQQQYANIPSYLLKHTVASAQKSRKKKNEEDEEEFLNCEAELKGQVAVHIGNARVPVLAINASRANNG</sequence>
<accession>A0A5J4WP50</accession>
<feature type="compositionally biased region" description="Polar residues" evidence="1">
    <location>
        <begin position="76"/>
        <end position="88"/>
    </location>
</feature>
<feature type="region of interest" description="Disordered" evidence="1">
    <location>
        <begin position="1"/>
        <end position="27"/>
    </location>
</feature>
<evidence type="ECO:0000313" key="2">
    <source>
        <dbReference type="EMBL" id="KAA6395979.1"/>
    </source>
</evidence>
<proteinExistence type="predicted"/>
<feature type="compositionally biased region" description="Basic and acidic residues" evidence="1">
    <location>
        <begin position="61"/>
        <end position="74"/>
    </location>
</feature>
<organism evidence="2 3">
    <name type="scientific">Streblomastix strix</name>
    <dbReference type="NCBI Taxonomy" id="222440"/>
    <lineage>
        <taxon>Eukaryota</taxon>
        <taxon>Metamonada</taxon>
        <taxon>Preaxostyla</taxon>
        <taxon>Oxymonadida</taxon>
        <taxon>Streblomastigidae</taxon>
        <taxon>Streblomastix</taxon>
    </lineage>
</organism>
<feature type="region of interest" description="Disordered" evidence="1">
    <location>
        <begin position="61"/>
        <end position="93"/>
    </location>
</feature>
<evidence type="ECO:0000256" key="1">
    <source>
        <dbReference type="SAM" id="MobiDB-lite"/>
    </source>
</evidence>
<evidence type="ECO:0000313" key="3">
    <source>
        <dbReference type="Proteomes" id="UP000324800"/>
    </source>
</evidence>
<name>A0A5J4WP50_9EUKA</name>
<feature type="compositionally biased region" description="Basic and acidic residues" evidence="1">
    <location>
        <begin position="13"/>
        <end position="27"/>
    </location>
</feature>
<dbReference type="Proteomes" id="UP000324800">
    <property type="component" value="Unassembled WGS sequence"/>
</dbReference>
<comment type="caution">
    <text evidence="2">The sequence shown here is derived from an EMBL/GenBank/DDBJ whole genome shotgun (WGS) entry which is preliminary data.</text>
</comment>
<dbReference type="AlphaFoldDB" id="A0A5J4WP50"/>
<dbReference type="EMBL" id="SNRW01001547">
    <property type="protein sequence ID" value="KAA6395979.1"/>
    <property type="molecule type" value="Genomic_DNA"/>
</dbReference>
<gene>
    <name evidence="2" type="ORF">EZS28_008494</name>
</gene>
<reference evidence="2 3" key="1">
    <citation type="submission" date="2019-03" db="EMBL/GenBank/DDBJ databases">
        <title>Single cell metagenomics reveals metabolic interactions within the superorganism composed of flagellate Streblomastix strix and complex community of Bacteroidetes bacteria on its surface.</title>
        <authorList>
            <person name="Treitli S.C."/>
            <person name="Kolisko M."/>
            <person name="Husnik F."/>
            <person name="Keeling P."/>
            <person name="Hampl V."/>
        </authorList>
    </citation>
    <scope>NUCLEOTIDE SEQUENCE [LARGE SCALE GENOMIC DNA]</scope>
    <source>
        <strain evidence="2">ST1C</strain>
    </source>
</reference>